<protein>
    <submittedName>
        <fullName evidence="1">Uncharacterized protein</fullName>
    </submittedName>
</protein>
<accession>A0A7W8XM92</accession>
<sequence length="40" mass="4552">MHRNAYRSFCRIRSVSSEDGKAYSQATVTGTSVEVRMAWL</sequence>
<name>A0A7W8XM92_9HYPH</name>
<comment type="caution">
    <text evidence="1">The sequence shown here is derived from an EMBL/GenBank/DDBJ whole genome shotgun (WGS) entry which is preliminary data.</text>
</comment>
<evidence type="ECO:0000313" key="1">
    <source>
        <dbReference type="EMBL" id="MBB5571824.1"/>
    </source>
</evidence>
<dbReference type="Proteomes" id="UP000549882">
    <property type="component" value="Unassembled WGS sequence"/>
</dbReference>
<evidence type="ECO:0000313" key="2">
    <source>
        <dbReference type="Proteomes" id="UP000549882"/>
    </source>
</evidence>
<proteinExistence type="predicted"/>
<organism evidence="1 2">
    <name type="scientific">Rhizobium paranaense</name>
    <dbReference type="NCBI Taxonomy" id="1650438"/>
    <lineage>
        <taxon>Bacteria</taxon>
        <taxon>Pseudomonadati</taxon>
        <taxon>Pseudomonadota</taxon>
        <taxon>Alphaproteobacteria</taxon>
        <taxon>Hyphomicrobiales</taxon>
        <taxon>Rhizobiaceae</taxon>
        <taxon>Rhizobium/Agrobacterium group</taxon>
        <taxon>Rhizobium</taxon>
    </lineage>
</organism>
<dbReference type="AlphaFoldDB" id="A0A7W8XM92"/>
<reference evidence="1 2" key="1">
    <citation type="submission" date="2020-08" db="EMBL/GenBank/DDBJ databases">
        <title>Genomic Encyclopedia of Type Strains, Phase IV (KMG-V): Genome sequencing to study the core and pangenomes of soil and plant-associated prokaryotes.</title>
        <authorList>
            <person name="Whitman W."/>
        </authorList>
    </citation>
    <scope>NUCLEOTIDE SEQUENCE [LARGE SCALE GENOMIC DNA]</scope>
    <source>
        <strain evidence="1 2">SEMIA 4064</strain>
    </source>
</reference>
<gene>
    <name evidence="1" type="ORF">GGD50_000400</name>
</gene>
<keyword evidence="2" id="KW-1185">Reference proteome</keyword>
<dbReference type="EMBL" id="JACHBI010000001">
    <property type="protein sequence ID" value="MBB5571824.1"/>
    <property type="molecule type" value="Genomic_DNA"/>
</dbReference>